<evidence type="ECO:0000259" key="1">
    <source>
        <dbReference type="Pfam" id="PF00144"/>
    </source>
</evidence>
<dbReference type="eggNOG" id="COG1680">
    <property type="taxonomic scope" value="Bacteria"/>
</dbReference>
<protein>
    <submittedName>
        <fullName evidence="2">Beta-lactamase</fullName>
    </submittedName>
</protein>
<dbReference type="PANTHER" id="PTHR43283:SF15">
    <property type="entry name" value="CONSERVED PROTEIN"/>
    <property type="match status" value="1"/>
</dbReference>
<dbReference type="PANTHER" id="PTHR43283">
    <property type="entry name" value="BETA-LACTAMASE-RELATED"/>
    <property type="match status" value="1"/>
</dbReference>
<dbReference type="STRING" id="396014.BF93_08490"/>
<dbReference type="InterPro" id="IPR012338">
    <property type="entry name" value="Beta-lactam/transpept-like"/>
</dbReference>
<accession>Z9JQ99</accession>
<gene>
    <name evidence="2" type="ORF">BF93_08490</name>
</gene>
<dbReference type="SUPFAM" id="SSF56601">
    <property type="entry name" value="beta-lactamase/transpeptidase-like"/>
    <property type="match status" value="1"/>
</dbReference>
<dbReference type="EMBL" id="JDYK01000021">
    <property type="protein sequence ID" value="EWS79961.1"/>
    <property type="molecule type" value="Genomic_DNA"/>
</dbReference>
<organism evidence="2 3">
    <name type="scientific">Brachybacterium phenoliresistens</name>
    <dbReference type="NCBI Taxonomy" id="396014"/>
    <lineage>
        <taxon>Bacteria</taxon>
        <taxon>Bacillati</taxon>
        <taxon>Actinomycetota</taxon>
        <taxon>Actinomycetes</taxon>
        <taxon>Micrococcales</taxon>
        <taxon>Dermabacteraceae</taxon>
        <taxon>Brachybacterium</taxon>
    </lineage>
</organism>
<reference evidence="2 3" key="1">
    <citation type="submission" date="2014-02" db="EMBL/GenBank/DDBJ databases">
        <title>Genome sequence of Brachybacterium phenoliresistens strain W13A50.</title>
        <authorList>
            <person name="Wang X."/>
        </authorList>
    </citation>
    <scope>NUCLEOTIDE SEQUENCE [LARGE SCALE GENOMIC DNA]</scope>
    <source>
        <strain evidence="2 3">W13A50</strain>
    </source>
</reference>
<dbReference type="InterPro" id="IPR001466">
    <property type="entry name" value="Beta-lactam-related"/>
</dbReference>
<dbReference type="Proteomes" id="UP000023067">
    <property type="component" value="Unassembled WGS sequence"/>
</dbReference>
<evidence type="ECO:0000313" key="3">
    <source>
        <dbReference type="Proteomes" id="UP000023067"/>
    </source>
</evidence>
<dbReference type="PATRIC" id="fig|396014.3.peg.3198"/>
<proteinExistence type="predicted"/>
<comment type="caution">
    <text evidence="2">The sequence shown here is derived from an EMBL/GenBank/DDBJ whole genome shotgun (WGS) entry which is preliminary data.</text>
</comment>
<dbReference type="AlphaFoldDB" id="Z9JQ99"/>
<dbReference type="HOGENOM" id="CLU_089324_0_0_11"/>
<dbReference type="Pfam" id="PF00144">
    <property type="entry name" value="Beta-lactamase"/>
    <property type="match status" value="1"/>
</dbReference>
<dbReference type="Gene3D" id="3.40.710.10">
    <property type="entry name" value="DD-peptidase/beta-lactamase superfamily"/>
    <property type="match status" value="1"/>
</dbReference>
<dbReference type="InterPro" id="IPR050789">
    <property type="entry name" value="Diverse_Enzym_Activities"/>
</dbReference>
<feature type="domain" description="Beta-lactamase-related" evidence="1">
    <location>
        <begin position="45"/>
        <end position="262"/>
    </location>
</feature>
<sequence>MAWEAGTVDSTSRIDAAALAADLPFPHAVGVTSPAQTLAVTGDDARVMPLASVSKPITALGALVAVERGYLSLDEPAGPEGSTIRHLLAHAAGYAFDARQELARPGARRMYSNAGFEVLGEQLELATGYEVGEWLETTVCGPLGLRDLEVDGSPAAGFRGSIRDLLAIGRELLSPTLIGAELAEQARSVQFPGLAGLLPGYGRQNPNDWGLGMEIRAHKSPHWTGALSSPRTFGHFGQSGSFLWVDPEAQLAAAFLGEEPFGPAHAAAWPGLTDAILRAHGIGA</sequence>
<name>Z9JQ99_9MICO</name>
<evidence type="ECO:0000313" key="2">
    <source>
        <dbReference type="EMBL" id="EWS79961.1"/>
    </source>
</evidence>
<keyword evidence="3" id="KW-1185">Reference proteome</keyword>